<feature type="signal peptide" evidence="1">
    <location>
        <begin position="1"/>
        <end position="20"/>
    </location>
</feature>
<evidence type="ECO:0000313" key="3">
    <source>
        <dbReference type="Proteomes" id="UP000292627"/>
    </source>
</evidence>
<feature type="chain" id="PRO_5020364129" description="Secreted protein" evidence="1">
    <location>
        <begin position="21"/>
        <end position="112"/>
    </location>
</feature>
<keyword evidence="1" id="KW-0732">Signal</keyword>
<reference evidence="2 3" key="1">
    <citation type="submission" date="2019-02" db="EMBL/GenBank/DDBJ databases">
        <title>WGS of Pseudoxanthomonas species novum from clinical isolates.</title>
        <authorList>
            <person name="Bernier A.-M."/>
            <person name="Bernard K."/>
            <person name="Vachon A."/>
        </authorList>
    </citation>
    <scope>NUCLEOTIDE SEQUENCE [LARGE SCALE GENOMIC DNA]</scope>
    <source>
        <strain evidence="2 3">NML171200</strain>
    </source>
</reference>
<accession>A0A4Q8LGQ6</accession>
<name>A0A4Q8LGQ6_9GAMM</name>
<evidence type="ECO:0000313" key="2">
    <source>
        <dbReference type="EMBL" id="TAA28660.1"/>
    </source>
</evidence>
<dbReference type="EMBL" id="SHMC01000001">
    <property type="protein sequence ID" value="TAA28660.1"/>
    <property type="molecule type" value="Genomic_DNA"/>
</dbReference>
<evidence type="ECO:0000256" key="1">
    <source>
        <dbReference type="SAM" id="SignalP"/>
    </source>
</evidence>
<gene>
    <name evidence="2" type="ORF">EA660_03520</name>
</gene>
<evidence type="ECO:0008006" key="4">
    <source>
        <dbReference type="Google" id="ProtNLM"/>
    </source>
</evidence>
<sequence length="112" mass="11655">MRHILSALTLSLAIAAPAMAQDAAATRDAIIKNGAQLNGLAQQCGNITPEQAKTRKEQSRAAIYGKGADSSGFDALYDAGFNAGIARIKSAPDGGKQMCERLKALQQGPAKK</sequence>
<dbReference type="RefSeq" id="WP_130550184.1">
    <property type="nucleotide sequence ID" value="NZ_SHMC01000001.1"/>
</dbReference>
<protein>
    <recommendedName>
        <fullName evidence="4">Secreted protein</fullName>
    </recommendedName>
</protein>
<dbReference type="AlphaFoldDB" id="A0A4Q8LGQ6"/>
<organism evidence="2 3">
    <name type="scientific">Pseudoxanthomonas winnipegensis</name>
    <dbReference type="NCBI Taxonomy" id="2480810"/>
    <lineage>
        <taxon>Bacteria</taxon>
        <taxon>Pseudomonadati</taxon>
        <taxon>Pseudomonadota</taxon>
        <taxon>Gammaproteobacteria</taxon>
        <taxon>Lysobacterales</taxon>
        <taxon>Lysobacteraceae</taxon>
        <taxon>Pseudoxanthomonas</taxon>
    </lineage>
</organism>
<dbReference type="Proteomes" id="UP000292627">
    <property type="component" value="Unassembled WGS sequence"/>
</dbReference>
<dbReference type="OrthoDB" id="5988276at2"/>
<comment type="caution">
    <text evidence="2">The sequence shown here is derived from an EMBL/GenBank/DDBJ whole genome shotgun (WGS) entry which is preliminary data.</text>
</comment>
<proteinExistence type="predicted"/>